<sequence>MERTLGSRSKATRLAGPIGRSMSNSMLEPGQSYQPLQYSILEVKSSRVCYAQDMYRKHLFRTMDPTTEWYFRTYIDVSEFGFWRAAFSLVPLTDCLNAVYVDGCFAGVDGKPVRCPK</sequence>
<organism evidence="1 2">
    <name type="scientific">Rhododendron molle</name>
    <name type="common">Chinese azalea</name>
    <name type="synonym">Azalea mollis</name>
    <dbReference type="NCBI Taxonomy" id="49168"/>
    <lineage>
        <taxon>Eukaryota</taxon>
        <taxon>Viridiplantae</taxon>
        <taxon>Streptophyta</taxon>
        <taxon>Embryophyta</taxon>
        <taxon>Tracheophyta</taxon>
        <taxon>Spermatophyta</taxon>
        <taxon>Magnoliopsida</taxon>
        <taxon>eudicotyledons</taxon>
        <taxon>Gunneridae</taxon>
        <taxon>Pentapetalae</taxon>
        <taxon>asterids</taxon>
        <taxon>Ericales</taxon>
        <taxon>Ericaceae</taxon>
        <taxon>Ericoideae</taxon>
        <taxon>Rhodoreae</taxon>
        <taxon>Rhododendron</taxon>
    </lineage>
</organism>
<protein>
    <submittedName>
        <fullName evidence="1">Uncharacterized protein</fullName>
    </submittedName>
</protein>
<keyword evidence="2" id="KW-1185">Reference proteome</keyword>
<accession>A0ACC0PN16</accession>
<gene>
    <name evidence="1" type="ORF">RHMOL_Rhmol02G0014300</name>
</gene>
<evidence type="ECO:0000313" key="1">
    <source>
        <dbReference type="EMBL" id="KAI8566112.1"/>
    </source>
</evidence>
<dbReference type="EMBL" id="CM046389">
    <property type="protein sequence ID" value="KAI8566112.1"/>
    <property type="molecule type" value="Genomic_DNA"/>
</dbReference>
<name>A0ACC0PN16_RHOML</name>
<dbReference type="Proteomes" id="UP001062846">
    <property type="component" value="Chromosome 2"/>
</dbReference>
<reference evidence="1" key="1">
    <citation type="submission" date="2022-02" db="EMBL/GenBank/DDBJ databases">
        <title>Plant Genome Project.</title>
        <authorList>
            <person name="Zhang R.-G."/>
        </authorList>
    </citation>
    <scope>NUCLEOTIDE SEQUENCE</scope>
    <source>
        <strain evidence="1">AT1</strain>
    </source>
</reference>
<evidence type="ECO:0000313" key="2">
    <source>
        <dbReference type="Proteomes" id="UP001062846"/>
    </source>
</evidence>
<comment type="caution">
    <text evidence="1">The sequence shown here is derived from an EMBL/GenBank/DDBJ whole genome shotgun (WGS) entry which is preliminary data.</text>
</comment>
<proteinExistence type="predicted"/>